<evidence type="ECO:0000256" key="3">
    <source>
        <dbReference type="ARBA" id="ARBA00022723"/>
    </source>
</evidence>
<dbReference type="InterPro" id="IPR036412">
    <property type="entry name" value="HAD-like_sf"/>
</dbReference>
<reference evidence="6 7" key="1">
    <citation type="journal article" date="2013" name="Genome Announc.">
        <title>Genome Sequence of the Obligate Gammaproteobacterial Methanotroph Methylomicrobium album Strain BG8.</title>
        <authorList>
            <person name="Kits K.D."/>
            <person name="Kalyuzhnaya M.G."/>
            <person name="Klotz M.G."/>
            <person name="Jetten M.S."/>
            <person name="Op den Camp H.J."/>
            <person name="Vuilleumier S."/>
            <person name="Bringel F."/>
            <person name="Dispirito A.A."/>
            <person name="Murrell J.C."/>
            <person name="Bruce D."/>
            <person name="Cheng J.F."/>
            <person name="Copeland A."/>
            <person name="Goodwin L."/>
            <person name="Hauser L."/>
            <person name="Lajus A."/>
            <person name="Land M.L."/>
            <person name="Lapidus A."/>
            <person name="Lucas S."/>
            <person name="Medigue C."/>
            <person name="Pitluck S."/>
            <person name="Woyke T."/>
            <person name="Zeytun A."/>
            <person name="Stein L.Y."/>
        </authorList>
    </citation>
    <scope>NUCLEOTIDE SEQUENCE [LARGE SCALE GENOMIC DNA]</scope>
    <source>
        <strain evidence="6 7">BG8</strain>
    </source>
</reference>
<keyword evidence="7" id="KW-1185">Reference proteome</keyword>
<comment type="similarity">
    <text evidence="2">Belongs to the HAD-like hydrolase superfamily.</text>
</comment>
<keyword evidence="3" id="KW-0479">Metal-binding</keyword>
<dbReference type="GO" id="GO:0016791">
    <property type="term" value="F:phosphatase activity"/>
    <property type="evidence" value="ECO:0007669"/>
    <property type="project" value="InterPro"/>
</dbReference>
<evidence type="ECO:0000256" key="2">
    <source>
        <dbReference type="ARBA" id="ARBA00007958"/>
    </source>
</evidence>
<dbReference type="Pfam" id="PF13242">
    <property type="entry name" value="Hydrolase_like"/>
    <property type="match status" value="1"/>
</dbReference>
<dbReference type="RefSeq" id="WP_005368662.1">
    <property type="nucleotide sequence ID" value="NZ_CM001475.1"/>
</dbReference>
<sequence length="260" mass="28322">MTPLSLIRGILIDLDGVLYVGSRTVDGAIEAVREIKRRGYCCRFVTNTSTLSRASLHKKLAGFGFDIDEHEIVSAPQAALIHLRQFGDPVCHLLLTDDVKQDFRHLRQSDSKADFVIVGDIGNAWSYPLLNNVFNLLIGGAELIAIHKNRFWQTERGLQLDIGAFVSGLEYASRKQATIIGKPSSDFFKAALNELGMPPEQVAIVGDDIDADVGGGQRAGLTGILVKTGKYRQDYAENSQIVPGLIIPSVAKLPNLLPGL</sequence>
<dbReference type="GO" id="GO:0005737">
    <property type="term" value="C:cytoplasm"/>
    <property type="evidence" value="ECO:0007669"/>
    <property type="project" value="TreeGrafter"/>
</dbReference>
<keyword evidence="4" id="KW-0460">Magnesium</keyword>
<dbReference type="InterPro" id="IPR006355">
    <property type="entry name" value="LHPP/HDHD2"/>
</dbReference>
<dbReference type="InterPro" id="IPR023214">
    <property type="entry name" value="HAD_sf"/>
</dbReference>
<gene>
    <name evidence="6" type="ORF">Metal_0160</name>
</gene>
<name>H8GKL9_METAL</name>
<dbReference type="NCBIfam" id="TIGR01458">
    <property type="entry name" value="HAD-SF-IIA-hyp3"/>
    <property type="match status" value="1"/>
</dbReference>
<evidence type="ECO:0000313" key="6">
    <source>
        <dbReference type="EMBL" id="EIC28027.1"/>
    </source>
</evidence>
<dbReference type="Gene3D" id="3.40.50.1000">
    <property type="entry name" value="HAD superfamily/HAD-like"/>
    <property type="match status" value="2"/>
</dbReference>
<evidence type="ECO:0000256" key="4">
    <source>
        <dbReference type="ARBA" id="ARBA00022842"/>
    </source>
</evidence>
<dbReference type="Proteomes" id="UP000005090">
    <property type="component" value="Chromosome"/>
</dbReference>
<dbReference type="STRING" id="686340.Metal_0160"/>
<dbReference type="EMBL" id="CM001475">
    <property type="protein sequence ID" value="EIC28027.1"/>
    <property type="molecule type" value="Genomic_DNA"/>
</dbReference>
<evidence type="ECO:0000256" key="5">
    <source>
        <dbReference type="ARBA" id="ARBA00039666"/>
    </source>
</evidence>
<evidence type="ECO:0000256" key="1">
    <source>
        <dbReference type="ARBA" id="ARBA00001946"/>
    </source>
</evidence>
<accession>H8GKL9</accession>
<dbReference type="InterPro" id="IPR006357">
    <property type="entry name" value="HAD-SF_hydro_IIA"/>
</dbReference>
<dbReference type="HOGENOM" id="CLU_043473_4_0_6"/>
<dbReference type="AlphaFoldDB" id="H8GKL9"/>
<dbReference type="SUPFAM" id="SSF56784">
    <property type="entry name" value="HAD-like"/>
    <property type="match status" value="1"/>
</dbReference>
<dbReference type="PANTHER" id="PTHR19288">
    <property type="entry name" value="4-NITROPHENYLPHOSPHATASE-RELATED"/>
    <property type="match status" value="1"/>
</dbReference>
<comment type="cofactor">
    <cofactor evidence="1">
        <name>Mg(2+)</name>
        <dbReference type="ChEBI" id="CHEBI:18420"/>
    </cofactor>
</comment>
<dbReference type="PANTHER" id="PTHR19288:SF46">
    <property type="entry name" value="HALOACID DEHALOGENASE-LIKE HYDROLASE DOMAIN-CONTAINING PROTEIN 2"/>
    <property type="match status" value="1"/>
</dbReference>
<dbReference type="Pfam" id="PF13344">
    <property type="entry name" value="Hydrolase_6"/>
    <property type="match status" value="1"/>
</dbReference>
<protein>
    <recommendedName>
        <fullName evidence="5">Haloacid dehalogenase-like hydrolase domain-containing protein 2</fullName>
    </recommendedName>
</protein>
<dbReference type="NCBIfam" id="TIGR01460">
    <property type="entry name" value="HAD-SF-IIA"/>
    <property type="match status" value="1"/>
</dbReference>
<dbReference type="GO" id="GO:0046872">
    <property type="term" value="F:metal ion binding"/>
    <property type="evidence" value="ECO:0007669"/>
    <property type="project" value="UniProtKB-KW"/>
</dbReference>
<organism evidence="6 7">
    <name type="scientific">Methylomicrobium album BG8</name>
    <dbReference type="NCBI Taxonomy" id="686340"/>
    <lineage>
        <taxon>Bacteria</taxon>
        <taxon>Pseudomonadati</taxon>
        <taxon>Pseudomonadota</taxon>
        <taxon>Gammaproteobacteria</taxon>
        <taxon>Methylococcales</taxon>
        <taxon>Methylococcaceae</taxon>
        <taxon>Methylomicrobium</taxon>
    </lineage>
</organism>
<proteinExistence type="inferred from homology"/>
<keyword evidence="6" id="KW-0378">Hydrolase</keyword>
<evidence type="ECO:0000313" key="7">
    <source>
        <dbReference type="Proteomes" id="UP000005090"/>
    </source>
</evidence>
<dbReference type="eggNOG" id="COG0647">
    <property type="taxonomic scope" value="Bacteria"/>
</dbReference>